<protein>
    <recommendedName>
        <fullName evidence="3">Cthe-2314-like HEPN domain-containing protein</fullName>
    </recommendedName>
</protein>
<proteinExistence type="predicted"/>
<reference evidence="2" key="1">
    <citation type="journal article" date="2019" name="PLoS Negl. Trop. Dis.">
        <title>Revisiting the worldwide diversity of Leptospira species in the environment.</title>
        <authorList>
            <person name="Vincent A.T."/>
            <person name="Schiettekatte O."/>
            <person name="Bourhy P."/>
            <person name="Veyrier F.J."/>
            <person name="Picardeau M."/>
        </authorList>
    </citation>
    <scope>NUCLEOTIDE SEQUENCE [LARGE SCALE GENOMIC DNA]</scope>
    <source>
        <strain evidence="2">201601298</strain>
    </source>
</reference>
<keyword evidence="2" id="KW-1185">Reference proteome</keyword>
<evidence type="ECO:0000313" key="2">
    <source>
        <dbReference type="Proteomes" id="UP000297940"/>
    </source>
</evidence>
<evidence type="ECO:0000313" key="1">
    <source>
        <dbReference type="EMBL" id="TGM74388.1"/>
    </source>
</evidence>
<organism evidence="1 2">
    <name type="scientific">Leptospira mtsangambouensis</name>
    <dbReference type="NCBI Taxonomy" id="2484912"/>
    <lineage>
        <taxon>Bacteria</taxon>
        <taxon>Pseudomonadati</taxon>
        <taxon>Spirochaetota</taxon>
        <taxon>Spirochaetia</taxon>
        <taxon>Leptospirales</taxon>
        <taxon>Leptospiraceae</taxon>
        <taxon>Leptospira</taxon>
    </lineage>
</organism>
<accession>A0ABY2NZW5</accession>
<sequence>MKIIEHSFYQNFLDDFITSIIENPDLIKHMSKNQLKRPSGEREISLKEFYSQEIVKHILNQAMLFEKIKFCIKEIRSEIKIIKNLNDAYQKFEIYISTIYISISTLQDITLKLINATIFTGINEKYVNQKNIEGNLFIKNTKINKHFKKFNKNIQTIISRRNQIIHEHKLDFLYDLIDPTILSLTKKMSVLESEIEPFKKIYKLTKQGIREELKILCDTIETETSEIENSIIPILDELEKLYKWKLTKI</sequence>
<comment type="caution">
    <text evidence="1">The sequence shown here is derived from an EMBL/GenBank/DDBJ whole genome shotgun (WGS) entry which is preliminary data.</text>
</comment>
<dbReference type="Proteomes" id="UP000297940">
    <property type="component" value="Unassembled WGS sequence"/>
</dbReference>
<dbReference type="RefSeq" id="WP_135694752.1">
    <property type="nucleotide sequence ID" value="NZ_RQHK01000011.1"/>
</dbReference>
<gene>
    <name evidence="1" type="ORF">EHR01_10530</name>
</gene>
<dbReference type="EMBL" id="RQHK01000011">
    <property type="protein sequence ID" value="TGM74388.1"/>
    <property type="molecule type" value="Genomic_DNA"/>
</dbReference>
<name>A0ABY2NZW5_9LEPT</name>
<evidence type="ECO:0008006" key="3">
    <source>
        <dbReference type="Google" id="ProtNLM"/>
    </source>
</evidence>